<feature type="domain" description="Ig-like" evidence="7">
    <location>
        <begin position="255"/>
        <end position="335"/>
    </location>
</feature>
<proteinExistence type="predicted"/>
<keyword evidence="2" id="KW-0472">Membrane</keyword>
<keyword evidence="9" id="KW-1185">Reference proteome</keyword>
<dbReference type="InterPro" id="IPR003599">
    <property type="entry name" value="Ig_sub"/>
</dbReference>
<reference evidence="8 9" key="1">
    <citation type="journal article" date="2023" name="Sci. Data">
        <title>Genome assembly of the Korean intertidal mud-creeper Batillaria attramentaria.</title>
        <authorList>
            <person name="Patra A.K."/>
            <person name="Ho P.T."/>
            <person name="Jun S."/>
            <person name="Lee S.J."/>
            <person name="Kim Y."/>
            <person name="Won Y.J."/>
        </authorList>
    </citation>
    <scope>NUCLEOTIDE SEQUENCE [LARGE SCALE GENOMIC DNA]</scope>
    <source>
        <strain evidence="8">Wonlab-2016</strain>
    </source>
</reference>
<evidence type="ECO:0000256" key="3">
    <source>
        <dbReference type="ARBA" id="ARBA00023157"/>
    </source>
</evidence>
<feature type="domain" description="Ig-like" evidence="7">
    <location>
        <begin position="162"/>
        <end position="250"/>
    </location>
</feature>
<dbReference type="InterPro" id="IPR007110">
    <property type="entry name" value="Ig-like_dom"/>
</dbReference>
<dbReference type="SUPFAM" id="SSF48726">
    <property type="entry name" value="Immunoglobulin"/>
    <property type="match status" value="2"/>
</dbReference>
<dbReference type="InterPro" id="IPR003598">
    <property type="entry name" value="Ig_sub2"/>
</dbReference>
<accession>A0ABD0LW64</accession>
<keyword evidence="5" id="KW-0393">Immunoglobulin domain</keyword>
<dbReference type="Pfam" id="PF08205">
    <property type="entry name" value="C2-set_2"/>
    <property type="match status" value="1"/>
</dbReference>
<dbReference type="SMART" id="SM00408">
    <property type="entry name" value="IGc2"/>
    <property type="match status" value="1"/>
</dbReference>
<keyword evidence="3" id="KW-1015">Disulfide bond</keyword>
<evidence type="ECO:0000256" key="1">
    <source>
        <dbReference type="ARBA" id="ARBA00004479"/>
    </source>
</evidence>
<dbReference type="InterPro" id="IPR013783">
    <property type="entry name" value="Ig-like_fold"/>
</dbReference>
<feature type="domain" description="Ig-like" evidence="7">
    <location>
        <begin position="40"/>
        <end position="122"/>
    </location>
</feature>
<comment type="caution">
    <text evidence="8">The sequence shown here is derived from an EMBL/GenBank/DDBJ whole genome shotgun (WGS) entry which is preliminary data.</text>
</comment>
<feature type="signal peptide" evidence="6">
    <location>
        <begin position="1"/>
        <end position="18"/>
    </location>
</feature>
<keyword evidence="6" id="KW-0732">Signal</keyword>
<comment type="subcellular location">
    <subcellularLocation>
        <location evidence="1">Membrane</location>
        <topology evidence="1">Single-pass type I membrane protein</topology>
    </subcellularLocation>
</comment>
<evidence type="ECO:0000256" key="4">
    <source>
        <dbReference type="ARBA" id="ARBA00023180"/>
    </source>
</evidence>
<dbReference type="GO" id="GO:0016020">
    <property type="term" value="C:membrane"/>
    <property type="evidence" value="ECO:0007669"/>
    <property type="project" value="UniProtKB-SubCell"/>
</dbReference>
<name>A0ABD0LW64_9CAEN</name>
<dbReference type="PROSITE" id="PS50835">
    <property type="entry name" value="IG_LIKE"/>
    <property type="match status" value="3"/>
</dbReference>
<dbReference type="EMBL" id="JACVVK020000019">
    <property type="protein sequence ID" value="KAK7503633.1"/>
    <property type="molecule type" value="Genomic_DNA"/>
</dbReference>
<dbReference type="Gene3D" id="2.60.40.10">
    <property type="entry name" value="Immunoglobulins"/>
    <property type="match status" value="2"/>
</dbReference>
<dbReference type="InterPro" id="IPR036179">
    <property type="entry name" value="Ig-like_dom_sf"/>
</dbReference>
<dbReference type="InterPro" id="IPR051275">
    <property type="entry name" value="Cell_adhesion_signaling"/>
</dbReference>
<feature type="chain" id="PRO_5044865030" description="Ig-like domain-containing protein" evidence="6">
    <location>
        <begin position="19"/>
        <end position="506"/>
    </location>
</feature>
<evidence type="ECO:0000313" key="9">
    <source>
        <dbReference type="Proteomes" id="UP001519460"/>
    </source>
</evidence>
<gene>
    <name evidence="8" type="ORF">BaRGS_00005172</name>
</gene>
<dbReference type="Proteomes" id="UP001519460">
    <property type="component" value="Unassembled WGS sequence"/>
</dbReference>
<dbReference type="AlphaFoldDB" id="A0ABD0LW64"/>
<evidence type="ECO:0000256" key="2">
    <source>
        <dbReference type="ARBA" id="ARBA00023136"/>
    </source>
</evidence>
<dbReference type="InterPro" id="IPR013162">
    <property type="entry name" value="CD80_C2-set"/>
</dbReference>
<organism evidence="8 9">
    <name type="scientific">Batillaria attramentaria</name>
    <dbReference type="NCBI Taxonomy" id="370345"/>
    <lineage>
        <taxon>Eukaryota</taxon>
        <taxon>Metazoa</taxon>
        <taxon>Spiralia</taxon>
        <taxon>Lophotrochozoa</taxon>
        <taxon>Mollusca</taxon>
        <taxon>Gastropoda</taxon>
        <taxon>Caenogastropoda</taxon>
        <taxon>Sorbeoconcha</taxon>
        <taxon>Cerithioidea</taxon>
        <taxon>Batillariidae</taxon>
        <taxon>Batillaria</taxon>
    </lineage>
</organism>
<sequence length="506" mass="55179">MAACLAVLVSSFLVVTKGQLNFGTDDGFQLTASKNFFRPGDDVTFVCRGRTTPTNDGVPRNLVFPDSKGITWERNGQPLFSTQKEGEKCRVQAETLLGRPAVTPRDLEAVTCVQDDASVTVTIRNITVTPGGDRWLCSQFPFRESNAVLLANYEDHFPNDVNTRVLMTLRCQASPSNPAPAITWRILRDGKPLPLPDQSRLHSQTDGYGRVTMVSELALGADPRYEGAVVTCRATNWKDNDVTSKQVVLTVKRAPRMLLTARPSNDVIEGTDVTLSCTAHGYPQPEVRWKKEGGYLPGGLGQADTPVLSLTPARIPDKGEYICTASNGVSPDAVNSIYLKVETPSSSTAKFPRVENGSMTAPRPGVYASRSSMRPVVANGSLSMDYIPQYLELPPAPSPPVGIINRGYGLSSKHIGAAGRPLPAAPVAYDESRNTCDSGYDEIRDVTPEAGRMASPDGYEVPVLHEEEEEECIYDVARPDWSGVSQRQRSSKRAMYMNEDTFSTQL</sequence>
<dbReference type="PANTHER" id="PTHR11640:SF31">
    <property type="entry name" value="IRREGULAR CHIASM C-ROUGHEST PROTEIN-RELATED"/>
    <property type="match status" value="1"/>
</dbReference>
<evidence type="ECO:0000256" key="6">
    <source>
        <dbReference type="SAM" id="SignalP"/>
    </source>
</evidence>
<dbReference type="SMART" id="SM00409">
    <property type="entry name" value="IG"/>
    <property type="match status" value="2"/>
</dbReference>
<dbReference type="PANTHER" id="PTHR11640">
    <property type="entry name" value="NEPHRIN"/>
    <property type="match status" value="1"/>
</dbReference>
<dbReference type="Pfam" id="PF13927">
    <property type="entry name" value="Ig_3"/>
    <property type="match status" value="1"/>
</dbReference>
<evidence type="ECO:0000256" key="5">
    <source>
        <dbReference type="ARBA" id="ARBA00023319"/>
    </source>
</evidence>
<evidence type="ECO:0000259" key="7">
    <source>
        <dbReference type="PROSITE" id="PS50835"/>
    </source>
</evidence>
<keyword evidence="4" id="KW-0325">Glycoprotein</keyword>
<protein>
    <recommendedName>
        <fullName evidence="7">Ig-like domain-containing protein</fullName>
    </recommendedName>
</protein>
<evidence type="ECO:0000313" key="8">
    <source>
        <dbReference type="EMBL" id="KAK7503633.1"/>
    </source>
</evidence>